<dbReference type="Proteomes" id="UP001596956">
    <property type="component" value="Unassembled WGS sequence"/>
</dbReference>
<dbReference type="EMBL" id="JBHTHR010000057">
    <property type="protein sequence ID" value="MFD0800480.1"/>
    <property type="molecule type" value="Genomic_DNA"/>
</dbReference>
<organism evidence="1 2">
    <name type="scientific">Streptomonospora algeriensis</name>
    <dbReference type="NCBI Taxonomy" id="995084"/>
    <lineage>
        <taxon>Bacteria</taxon>
        <taxon>Bacillati</taxon>
        <taxon>Actinomycetota</taxon>
        <taxon>Actinomycetes</taxon>
        <taxon>Streptosporangiales</taxon>
        <taxon>Nocardiopsidaceae</taxon>
        <taxon>Streptomonospora</taxon>
    </lineage>
</organism>
<name>A0ABW3BBK8_9ACTN</name>
<protein>
    <submittedName>
        <fullName evidence="1">Uncharacterized protein</fullName>
    </submittedName>
</protein>
<evidence type="ECO:0000313" key="1">
    <source>
        <dbReference type="EMBL" id="MFD0800480.1"/>
    </source>
</evidence>
<sequence length="102" mass="11205">MARLRTLYIGTDTIGNTEHHRRILILDGVTPDEAKGANVAPEDLKAAGTPPMLVFGYDVDIPEEDQKHRDVVHDISAGDAAMKNLIRKTVRTDASTPAPKFR</sequence>
<accession>A0ABW3BBK8</accession>
<proteinExistence type="predicted"/>
<keyword evidence="2" id="KW-1185">Reference proteome</keyword>
<comment type="caution">
    <text evidence="1">The sequence shown here is derived from an EMBL/GenBank/DDBJ whole genome shotgun (WGS) entry which is preliminary data.</text>
</comment>
<gene>
    <name evidence="1" type="ORF">ACFQZU_03985</name>
</gene>
<evidence type="ECO:0000313" key="2">
    <source>
        <dbReference type="Proteomes" id="UP001596956"/>
    </source>
</evidence>
<reference evidence="2" key="1">
    <citation type="journal article" date="2019" name="Int. J. Syst. Evol. Microbiol.">
        <title>The Global Catalogue of Microorganisms (GCM) 10K type strain sequencing project: providing services to taxonomists for standard genome sequencing and annotation.</title>
        <authorList>
            <consortium name="The Broad Institute Genomics Platform"/>
            <consortium name="The Broad Institute Genome Sequencing Center for Infectious Disease"/>
            <person name="Wu L."/>
            <person name="Ma J."/>
        </authorList>
    </citation>
    <scope>NUCLEOTIDE SEQUENCE [LARGE SCALE GENOMIC DNA]</scope>
    <source>
        <strain evidence="2">CCUG 63369</strain>
    </source>
</reference>